<evidence type="ECO:0000313" key="3">
    <source>
        <dbReference type="Proteomes" id="UP000002698"/>
    </source>
</evidence>
<reference evidence="2 3" key="1">
    <citation type="journal article" date="2005" name="Genome Res.">
        <title>Living with two extremes: conclusions from the genome sequence of Natronomonas pharaonis.</title>
        <authorList>
            <person name="Falb M."/>
            <person name="Pfeiffer F."/>
            <person name="Palm P."/>
            <person name="Rodewald K."/>
            <person name="Hickmann V."/>
            <person name="Tittor J."/>
            <person name="Oesterhelt D."/>
        </authorList>
    </citation>
    <scope>NUCLEOTIDE SEQUENCE [LARGE SCALE GENOMIC DNA]</scope>
    <source>
        <strain evidence="3">ATCC 35678 / DSM 2160 / CIP 103997 / JCM 8858 / NBRC 14720 / NCIMB 2260 / Gabara</strain>
    </source>
</reference>
<accession>A0A1U7EYA3</accession>
<feature type="domain" description="Fluoroacetyl-CoA-specific thioesterase-like" evidence="1">
    <location>
        <begin position="49"/>
        <end position="139"/>
    </location>
</feature>
<dbReference type="InterPro" id="IPR029069">
    <property type="entry name" value="HotDog_dom_sf"/>
</dbReference>
<dbReference type="KEGG" id="nph:NP_4246A"/>
<dbReference type="Pfam" id="PF22636">
    <property type="entry name" value="FlK"/>
    <property type="match status" value="1"/>
</dbReference>
<dbReference type="RefSeq" id="WP_011323830.1">
    <property type="nucleotide sequence ID" value="NC_007426.1"/>
</dbReference>
<dbReference type="HOGENOM" id="CLU_1754746_0_0_2"/>
<dbReference type="Gene3D" id="3.10.129.10">
    <property type="entry name" value="Hotdog Thioesterase"/>
    <property type="match status" value="1"/>
</dbReference>
<dbReference type="InterPro" id="IPR054485">
    <property type="entry name" value="FlK-like_dom"/>
</dbReference>
<dbReference type="AlphaFoldDB" id="A0A1U7EYA3"/>
<name>A0A1U7EYA3_NATPD</name>
<proteinExistence type="predicted"/>
<protein>
    <submittedName>
        <fullName evidence="2">Thioesterase domein protein</fullName>
    </submittedName>
</protein>
<dbReference type="PANTHER" id="PTHR36934">
    <property type="entry name" value="BLR0278 PROTEIN"/>
    <property type="match status" value="1"/>
</dbReference>
<dbReference type="InterPro" id="IPR025540">
    <property type="entry name" value="FlK"/>
</dbReference>
<organism evidence="2 3">
    <name type="scientific">Natronomonas pharaonis (strain ATCC 35678 / DSM 2160 / CIP 103997 / JCM 8858 / NBRC 14720 / NCIMB 2260 / Gabara)</name>
    <name type="common">Halobacterium pharaonis</name>
    <dbReference type="NCBI Taxonomy" id="348780"/>
    <lineage>
        <taxon>Archaea</taxon>
        <taxon>Methanobacteriati</taxon>
        <taxon>Methanobacteriota</taxon>
        <taxon>Stenosarchaea group</taxon>
        <taxon>Halobacteria</taxon>
        <taxon>Halobacteriales</taxon>
        <taxon>Natronomonadaceae</taxon>
        <taxon>Natronomonas</taxon>
    </lineage>
</organism>
<sequence length="152" mass="15401">MTTHNAPSALVGATGTTTFTVAAAHTTVVFGHQQSPPGVPAATDSSPDEAIRLLGTAHLLARVEFTGRESIAGEIPPGTGVVGKTATVAHRGAAPVGTEVVVETEVVGVDGADIRIDGDANADGRTVGRAEVTLQLVDRERFRDGLEAAPDG</sequence>
<dbReference type="Proteomes" id="UP000002698">
    <property type="component" value="Chromosome"/>
</dbReference>
<dbReference type="EMBL" id="CR936257">
    <property type="protein sequence ID" value="CAI50214.1"/>
    <property type="molecule type" value="Genomic_DNA"/>
</dbReference>
<evidence type="ECO:0000313" key="2">
    <source>
        <dbReference type="EMBL" id="CAI50214.1"/>
    </source>
</evidence>
<dbReference type="STRING" id="348780.NP_4246A"/>
<gene>
    <name evidence="2" type="ordered locus">NP_4246A</name>
</gene>
<dbReference type="eggNOG" id="arCOG04331">
    <property type="taxonomic scope" value="Archaea"/>
</dbReference>
<keyword evidence="3" id="KW-1185">Reference proteome</keyword>
<dbReference type="GeneID" id="3702011"/>
<evidence type="ECO:0000259" key="1">
    <source>
        <dbReference type="Pfam" id="PF22636"/>
    </source>
</evidence>
<dbReference type="PANTHER" id="PTHR36934:SF1">
    <property type="entry name" value="THIOESTERASE DOMAIN-CONTAINING PROTEIN"/>
    <property type="match status" value="1"/>
</dbReference>
<dbReference type="EnsemblBacteria" id="CAI50214">
    <property type="protein sequence ID" value="CAI50214"/>
    <property type="gene ID" value="NP_4246A"/>
</dbReference>
<dbReference type="SUPFAM" id="SSF54637">
    <property type="entry name" value="Thioesterase/thiol ester dehydrase-isomerase"/>
    <property type="match status" value="1"/>
</dbReference>